<evidence type="ECO:0000313" key="3">
    <source>
        <dbReference type="Proteomes" id="UP001589575"/>
    </source>
</evidence>
<proteinExistence type="predicted"/>
<evidence type="ECO:0000256" key="1">
    <source>
        <dbReference type="SAM" id="MobiDB-lite"/>
    </source>
</evidence>
<dbReference type="Proteomes" id="UP001589575">
    <property type="component" value="Unassembled WGS sequence"/>
</dbReference>
<keyword evidence="3" id="KW-1185">Reference proteome</keyword>
<feature type="compositionally biased region" description="Basic and acidic residues" evidence="1">
    <location>
        <begin position="49"/>
        <end position="66"/>
    </location>
</feature>
<evidence type="ECO:0000313" key="2">
    <source>
        <dbReference type="EMBL" id="MFB9072204.1"/>
    </source>
</evidence>
<dbReference type="EMBL" id="JBHMFI010000001">
    <property type="protein sequence ID" value="MFB9072204.1"/>
    <property type="molecule type" value="Genomic_DNA"/>
</dbReference>
<name>A0ABV5FZU5_9MICC</name>
<organism evidence="2 3">
    <name type="scientific">Citricoccus parietis</name>
    <dbReference type="NCBI Taxonomy" id="592307"/>
    <lineage>
        <taxon>Bacteria</taxon>
        <taxon>Bacillati</taxon>
        <taxon>Actinomycetota</taxon>
        <taxon>Actinomycetes</taxon>
        <taxon>Micrococcales</taxon>
        <taxon>Micrococcaceae</taxon>
        <taxon>Citricoccus</taxon>
    </lineage>
</organism>
<feature type="region of interest" description="Disordered" evidence="1">
    <location>
        <begin position="1"/>
        <end position="78"/>
    </location>
</feature>
<comment type="caution">
    <text evidence="2">The sequence shown here is derived from an EMBL/GenBank/DDBJ whole genome shotgun (WGS) entry which is preliminary data.</text>
</comment>
<gene>
    <name evidence="2" type="ORF">ACFFX0_13720</name>
</gene>
<protein>
    <submittedName>
        <fullName evidence="2">Uncharacterized protein</fullName>
    </submittedName>
</protein>
<reference evidence="2 3" key="1">
    <citation type="submission" date="2024-09" db="EMBL/GenBank/DDBJ databases">
        <authorList>
            <person name="Sun Q."/>
            <person name="Mori K."/>
        </authorList>
    </citation>
    <scope>NUCLEOTIDE SEQUENCE [LARGE SCALE GENOMIC DNA]</scope>
    <source>
        <strain evidence="2 3">CCM 7609</strain>
    </source>
</reference>
<accession>A0ABV5FZU5</accession>
<feature type="compositionally biased region" description="Basic and acidic residues" evidence="1">
    <location>
        <begin position="1"/>
        <end position="19"/>
    </location>
</feature>
<sequence>MQRDDQAGQAQHDHQESRPHAVRTGLGGHAGGICSVHVRESTAAPGQDAVREDPESHPEKHPERGRLTAPQGPVTLGP</sequence>